<comment type="caution">
    <text evidence="1">The sequence shown here is derived from an EMBL/GenBank/DDBJ whole genome shotgun (WGS) entry which is preliminary data.</text>
</comment>
<evidence type="ECO:0000313" key="1">
    <source>
        <dbReference type="EMBL" id="KAH6645496.1"/>
    </source>
</evidence>
<keyword evidence="2" id="KW-1185">Reference proteome</keyword>
<evidence type="ECO:0000313" key="2">
    <source>
        <dbReference type="Proteomes" id="UP000758603"/>
    </source>
</evidence>
<dbReference type="AlphaFoldDB" id="A0A9P8RK30"/>
<gene>
    <name evidence="1" type="ORF">BKA67DRAFT_113786</name>
</gene>
<dbReference type="Proteomes" id="UP000758603">
    <property type="component" value="Unassembled WGS sequence"/>
</dbReference>
<organism evidence="1 2">
    <name type="scientific">Truncatella angustata</name>
    <dbReference type="NCBI Taxonomy" id="152316"/>
    <lineage>
        <taxon>Eukaryota</taxon>
        <taxon>Fungi</taxon>
        <taxon>Dikarya</taxon>
        <taxon>Ascomycota</taxon>
        <taxon>Pezizomycotina</taxon>
        <taxon>Sordariomycetes</taxon>
        <taxon>Xylariomycetidae</taxon>
        <taxon>Amphisphaeriales</taxon>
        <taxon>Sporocadaceae</taxon>
        <taxon>Truncatella</taxon>
    </lineage>
</organism>
<dbReference type="GeneID" id="70123805"/>
<name>A0A9P8RK30_9PEZI</name>
<sequence length="165" mass="18499">MNFHGVPDKTITTMESSTESQSITIHRDGDLHLIAGGQLEGVLTTDLLVCFRLFTRHSNYYKNSLNETFAESKSQQHGGQDWEVLLPKGERTTAFTPCISYCSCQFKQDSRVSHPQAHSRTVRSIHLMFNLLQGIKNKDPVKNLIACRQNSSEECEALALGSVIE</sequence>
<accession>A0A9P8RK30</accession>
<dbReference type="RefSeq" id="XP_045952010.1">
    <property type="nucleotide sequence ID" value="XM_046094912.1"/>
</dbReference>
<dbReference type="EMBL" id="JAGPXC010000011">
    <property type="protein sequence ID" value="KAH6645496.1"/>
    <property type="molecule type" value="Genomic_DNA"/>
</dbReference>
<protein>
    <submittedName>
        <fullName evidence="1">Uncharacterized protein</fullName>
    </submittedName>
</protein>
<reference evidence="1" key="1">
    <citation type="journal article" date="2021" name="Nat. Commun.">
        <title>Genetic determinants of endophytism in the Arabidopsis root mycobiome.</title>
        <authorList>
            <person name="Mesny F."/>
            <person name="Miyauchi S."/>
            <person name="Thiergart T."/>
            <person name="Pickel B."/>
            <person name="Atanasova L."/>
            <person name="Karlsson M."/>
            <person name="Huettel B."/>
            <person name="Barry K.W."/>
            <person name="Haridas S."/>
            <person name="Chen C."/>
            <person name="Bauer D."/>
            <person name="Andreopoulos W."/>
            <person name="Pangilinan J."/>
            <person name="LaButti K."/>
            <person name="Riley R."/>
            <person name="Lipzen A."/>
            <person name="Clum A."/>
            <person name="Drula E."/>
            <person name="Henrissat B."/>
            <person name="Kohler A."/>
            <person name="Grigoriev I.V."/>
            <person name="Martin F.M."/>
            <person name="Hacquard S."/>
        </authorList>
    </citation>
    <scope>NUCLEOTIDE SEQUENCE</scope>
    <source>
        <strain evidence="1">MPI-SDFR-AT-0073</strain>
    </source>
</reference>
<proteinExistence type="predicted"/>